<keyword evidence="2 5" id="KW-0808">Transferase</keyword>
<dbReference type="InterPro" id="IPR004556">
    <property type="entry name" value="HemK-like"/>
</dbReference>
<dbReference type="PROSITE" id="PS00092">
    <property type="entry name" value="N6_MTASE"/>
    <property type="match status" value="1"/>
</dbReference>
<evidence type="ECO:0000256" key="1">
    <source>
        <dbReference type="ARBA" id="ARBA00022603"/>
    </source>
</evidence>
<dbReference type="Pfam" id="PF17827">
    <property type="entry name" value="PrmC_N"/>
    <property type="match status" value="1"/>
</dbReference>
<feature type="domain" description="Release factor glutamine methyltransferase N-terminal" evidence="7">
    <location>
        <begin position="6"/>
        <end position="73"/>
    </location>
</feature>
<proteinExistence type="inferred from homology"/>
<dbReference type="FunFam" id="3.40.50.150:FF:000053">
    <property type="entry name" value="Release factor glutamine methyltransferase"/>
    <property type="match status" value="1"/>
</dbReference>
<gene>
    <name evidence="5" type="primary">prmC</name>
    <name evidence="8" type="ORF">RJ41_00370</name>
</gene>
<dbReference type="NCBIfam" id="TIGR00536">
    <property type="entry name" value="hemK_fam"/>
    <property type="match status" value="1"/>
</dbReference>
<dbReference type="InterPro" id="IPR019874">
    <property type="entry name" value="RF_methyltr_PrmC"/>
</dbReference>
<evidence type="ECO:0000313" key="8">
    <source>
        <dbReference type="EMBL" id="KHT57831.1"/>
    </source>
</evidence>
<dbReference type="OrthoDB" id="9800643at2"/>
<dbReference type="InterPro" id="IPR007848">
    <property type="entry name" value="Small_mtfrase_dom"/>
</dbReference>
<feature type="binding site" evidence="5">
    <location>
        <position position="171"/>
    </location>
    <ligand>
        <name>S-adenosyl-L-methionine</name>
        <dbReference type="ChEBI" id="CHEBI:59789"/>
    </ligand>
</feature>
<dbReference type="Gene3D" id="1.10.8.10">
    <property type="entry name" value="DNA helicase RuvA subunit, C-terminal domain"/>
    <property type="match status" value="1"/>
</dbReference>
<dbReference type="AlphaFoldDB" id="A0A0B3Y6M8"/>
<dbReference type="GO" id="GO:0003676">
    <property type="term" value="F:nucleic acid binding"/>
    <property type="evidence" value="ECO:0007669"/>
    <property type="project" value="InterPro"/>
</dbReference>
<feature type="binding site" evidence="5">
    <location>
        <begin position="186"/>
        <end position="189"/>
    </location>
    <ligand>
        <name>substrate</name>
    </ligand>
</feature>
<keyword evidence="9" id="KW-1185">Reference proteome</keyword>
<accession>A0A0B3Y6M8</accession>
<dbReference type="SUPFAM" id="SSF53335">
    <property type="entry name" value="S-adenosyl-L-methionine-dependent methyltransferases"/>
    <property type="match status" value="1"/>
</dbReference>
<protein>
    <recommendedName>
        <fullName evidence="5">Release factor glutamine methyltransferase</fullName>
        <shortName evidence="5">RF MTase</shortName>
        <ecNumber evidence="5">2.1.1.297</ecNumber>
    </recommendedName>
    <alternativeName>
        <fullName evidence="5">N5-glutamine methyltransferase PrmC</fullName>
    </alternativeName>
    <alternativeName>
        <fullName evidence="5">Protein-(glutamine-N5) MTase PrmC</fullName>
    </alternativeName>
    <alternativeName>
        <fullName evidence="5">Protein-glutamine N-methyltransferase PrmC</fullName>
    </alternativeName>
</protein>
<dbReference type="Pfam" id="PF05175">
    <property type="entry name" value="MTS"/>
    <property type="match status" value="1"/>
</dbReference>
<name>A0A0B3Y6M8_9ALTE</name>
<evidence type="ECO:0000259" key="7">
    <source>
        <dbReference type="Pfam" id="PF17827"/>
    </source>
</evidence>
<evidence type="ECO:0000256" key="5">
    <source>
        <dbReference type="HAMAP-Rule" id="MF_02126"/>
    </source>
</evidence>
<dbReference type="HAMAP" id="MF_02126">
    <property type="entry name" value="RF_methyltr_PrmC"/>
    <property type="match status" value="1"/>
</dbReference>
<evidence type="ECO:0000256" key="2">
    <source>
        <dbReference type="ARBA" id="ARBA00022679"/>
    </source>
</evidence>
<dbReference type="GO" id="GO:0032259">
    <property type="term" value="P:methylation"/>
    <property type="evidence" value="ECO:0007669"/>
    <property type="project" value="UniProtKB-KW"/>
</dbReference>
<feature type="binding site" evidence="5">
    <location>
        <position position="143"/>
    </location>
    <ligand>
        <name>S-adenosyl-L-methionine</name>
        <dbReference type="ChEBI" id="CHEBI:59789"/>
    </ligand>
</feature>
<evidence type="ECO:0000256" key="4">
    <source>
        <dbReference type="ARBA" id="ARBA00048391"/>
    </source>
</evidence>
<comment type="similarity">
    <text evidence="5">Belongs to the protein N5-glutamine methyltransferase family. PrmC subfamily.</text>
</comment>
<dbReference type="InterPro" id="IPR040758">
    <property type="entry name" value="PrmC_N"/>
</dbReference>
<comment type="catalytic activity">
    <reaction evidence="4 5">
        <text>L-glutaminyl-[peptide chain release factor] + S-adenosyl-L-methionine = N(5)-methyl-L-glutaminyl-[peptide chain release factor] + S-adenosyl-L-homocysteine + H(+)</text>
        <dbReference type="Rhea" id="RHEA:42896"/>
        <dbReference type="Rhea" id="RHEA-COMP:10271"/>
        <dbReference type="Rhea" id="RHEA-COMP:10272"/>
        <dbReference type="ChEBI" id="CHEBI:15378"/>
        <dbReference type="ChEBI" id="CHEBI:30011"/>
        <dbReference type="ChEBI" id="CHEBI:57856"/>
        <dbReference type="ChEBI" id="CHEBI:59789"/>
        <dbReference type="ChEBI" id="CHEBI:61891"/>
        <dbReference type="EC" id="2.1.1.297"/>
    </reaction>
</comment>
<dbReference type="GO" id="GO:0102559">
    <property type="term" value="F:peptide chain release factor N(5)-glutamine methyltransferase activity"/>
    <property type="evidence" value="ECO:0007669"/>
    <property type="project" value="UniProtKB-EC"/>
</dbReference>
<feature type="domain" description="Methyltransferase small" evidence="6">
    <location>
        <begin position="112"/>
        <end position="192"/>
    </location>
</feature>
<reference evidence="8 9" key="1">
    <citation type="submission" date="2014-12" db="EMBL/GenBank/DDBJ databases">
        <title>Genome sequencing of Alteromonas marina AD001.</title>
        <authorList>
            <person name="Adrian T.G.S."/>
            <person name="Chan K.G."/>
        </authorList>
    </citation>
    <scope>NUCLEOTIDE SEQUENCE [LARGE SCALE GENOMIC DNA]</scope>
    <source>
        <strain evidence="8 9">AD001</strain>
    </source>
</reference>
<dbReference type="NCBIfam" id="TIGR03534">
    <property type="entry name" value="RF_mod_PrmC"/>
    <property type="match status" value="1"/>
</dbReference>
<dbReference type="EC" id="2.1.1.297" evidence="5"/>
<dbReference type="PANTHER" id="PTHR18895">
    <property type="entry name" value="HEMK METHYLTRANSFERASE"/>
    <property type="match status" value="1"/>
</dbReference>
<evidence type="ECO:0000313" key="9">
    <source>
        <dbReference type="Proteomes" id="UP000031197"/>
    </source>
</evidence>
<dbReference type="InterPro" id="IPR029063">
    <property type="entry name" value="SAM-dependent_MTases_sf"/>
</dbReference>
<dbReference type="Proteomes" id="UP000031197">
    <property type="component" value="Unassembled WGS sequence"/>
</dbReference>
<dbReference type="InterPro" id="IPR002052">
    <property type="entry name" value="DNA_methylase_N6_adenine_CS"/>
</dbReference>
<organism evidence="8 9">
    <name type="scientific">Alteromonas marina</name>
    <dbReference type="NCBI Taxonomy" id="203795"/>
    <lineage>
        <taxon>Bacteria</taxon>
        <taxon>Pseudomonadati</taxon>
        <taxon>Pseudomonadota</taxon>
        <taxon>Gammaproteobacteria</taxon>
        <taxon>Alteromonadales</taxon>
        <taxon>Alteromonadaceae</taxon>
        <taxon>Alteromonas/Salinimonas group</taxon>
        <taxon>Alteromonas</taxon>
    </lineage>
</organism>
<keyword evidence="1 5" id="KW-0489">Methyltransferase</keyword>
<comment type="caution">
    <text evidence="8">The sequence shown here is derived from an EMBL/GenBank/DDBJ whole genome shotgun (WGS) entry which is preliminary data.</text>
</comment>
<dbReference type="EMBL" id="JWLW01000001">
    <property type="protein sequence ID" value="KHT57831.1"/>
    <property type="molecule type" value="Genomic_DNA"/>
</dbReference>
<feature type="binding site" evidence="5">
    <location>
        <position position="186"/>
    </location>
    <ligand>
        <name>S-adenosyl-L-methionine</name>
        <dbReference type="ChEBI" id="CHEBI:59789"/>
    </ligand>
</feature>
<feature type="binding site" evidence="5">
    <location>
        <begin position="120"/>
        <end position="124"/>
    </location>
    <ligand>
        <name>S-adenosyl-L-methionine</name>
        <dbReference type="ChEBI" id="CHEBI:59789"/>
    </ligand>
</feature>
<evidence type="ECO:0000256" key="3">
    <source>
        <dbReference type="ARBA" id="ARBA00022691"/>
    </source>
</evidence>
<dbReference type="RefSeq" id="WP_039216232.1">
    <property type="nucleotide sequence ID" value="NZ_JWLW01000001.1"/>
</dbReference>
<dbReference type="Gene3D" id="3.40.50.150">
    <property type="entry name" value="Vaccinia Virus protein VP39"/>
    <property type="match status" value="1"/>
</dbReference>
<dbReference type="CDD" id="cd02440">
    <property type="entry name" value="AdoMet_MTases"/>
    <property type="match status" value="1"/>
</dbReference>
<comment type="function">
    <text evidence="5">Methylates the class 1 translation termination release factors RF1/PrfA and RF2/PrfB on the glutamine residue of the universally conserved GGQ motif.</text>
</comment>
<dbReference type="InterPro" id="IPR050320">
    <property type="entry name" value="N5-glutamine_MTase"/>
</dbReference>
<dbReference type="PANTHER" id="PTHR18895:SF74">
    <property type="entry name" value="MTRF1L RELEASE FACTOR GLUTAMINE METHYLTRANSFERASE"/>
    <property type="match status" value="1"/>
</dbReference>
<keyword evidence="3 5" id="KW-0949">S-adenosyl-L-methionine</keyword>
<sequence>MRINNALTWAAEQLEGGESPSIDAKVMLANILGKSQTYLFTWPDKTLDAAQKAQFEADVAKRKRGEPVAYIIGKRDFWTLSLFTSPDTLIPRPDTEVLVEQVLNWANQQSSASLSICDLGTGTGAIALALASELPEASVTGVDYQVGAVKLATRNAQANSIANAHFVQSDWFSALACQTFDIIVSNPPYIEESSPYLNEGDVRFEPKTALTSGSDGLDDIKHIINSAPQYLNKGALLVFEHGFDQGAAVNALLADAGFVDVKTVKDYGDNDRVTLGQWQ</sequence>
<evidence type="ECO:0000259" key="6">
    <source>
        <dbReference type="Pfam" id="PF05175"/>
    </source>
</evidence>